<dbReference type="SUPFAM" id="SSF52047">
    <property type="entry name" value="RNI-like"/>
    <property type="match status" value="1"/>
</dbReference>
<reference evidence="6 7" key="1">
    <citation type="submission" date="2017-12" db="EMBL/GenBank/DDBJ databases">
        <title>Sequencing, de novo assembly and annotation of complete genome of a new Thraustochytrid species, strain FCC1311.</title>
        <authorList>
            <person name="Sedici K."/>
            <person name="Godart F."/>
            <person name="Aiese Cigliano R."/>
            <person name="Sanseverino W."/>
            <person name="Barakat M."/>
            <person name="Ortet P."/>
            <person name="Marechal E."/>
            <person name="Cagnac O."/>
            <person name="Amato A."/>
        </authorList>
    </citation>
    <scope>NUCLEOTIDE SEQUENCE [LARGE SCALE GENOMIC DNA]</scope>
</reference>
<feature type="compositionally biased region" description="Polar residues" evidence="5">
    <location>
        <begin position="913"/>
        <end position="932"/>
    </location>
</feature>
<dbReference type="SMART" id="SM00368">
    <property type="entry name" value="LRR_RI"/>
    <property type="match status" value="2"/>
</dbReference>
<keyword evidence="2" id="KW-0433">Leucine-rich repeat</keyword>
<dbReference type="PANTHER" id="PTHR24113:SF12">
    <property type="entry name" value="RAN GTPASE-ACTIVATING PROTEIN 1"/>
    <property type="match status" value="1"/>
</dbReference>
<feature type="coiled-coil region" evidence="4">
    <location>
        <begin position="639"/>
        <end position="666"/>
    </location>
</feature>
<dbReference type="Proteomes" id="UP000241890">
    <property type="component" value="Unassembled WGS sequence"/>
</dbReference>
<feature type="region of interest" description="Disordered" evidence="5">
    <location>
        <begin position="844"/>
        <end position="964"/>
    </location>
</feature>
<dbReference type="Pfam" id="PF13516">
    <property type="entry name" value="LRR_6"/>
    <property type="match status" value="2"/>
</dbReference>
<dbReference type="GO" id="GO:0005829">
    <property type="term" value="C:cytosol"/>
    <property type="evidence" value="ECO:0007669"/>
    <property type="project" value="TreeGrafter"/>
</dbReference>
<dbReference type="InParanoid" id="A0A2R5GBU4"/>
<proteinExistence type="predicted"/>
<dbReference type="AlphaFoldDB" id="A0A2R5GBU4"/>
<protein>
    <submittedName>
        <fullName evidence="6">Uncharacterized protein</fullName>
    </submittedName>
</protein>
<dbReference type="PANTHER" id="PTHR24113">
    <property type="entry name" value="RAN GTPASE-ACTIVATING PROTEIN 1"/>
    <property type="match status" value="1"/>
</dbReference>
<feature type="coiled-coil region" evidence="4">
    <location>
        <begin position="117"/>
        <end position="151"/>
    </location>
</feature>
<keyword evidence="1" id="KW-0343">GTPase activation</keyword>
<feature type="coiled-coil region" evidence="4">
    <location>
        <begin position="226"/>
        <end position="309"/>
    </location>
</feature>
<comment type="caution">
    <text evidence="6">The sequence shown here is derived from an EMBL/GenBank/DDBJ whole genome shotgun (WGS) entry which is preliminary data.</text>
</comment>
<dbReference type="Gene3D" id="3.80.10.10">
    <property type="entry name" value="Ribonuclease Inhibitor"/>
    <property type="match status" value="1"/>
</dbReference>
<sequence>MASAEDGRLPVPTVAPTAANSASNRDARAQEALRMKDEQIRMLTEQNTKLLKSLDKVEEEASQIQHEKLAVEEECRKLKDENFEVKSKNRAVEAALRKIEQEVGDRDQKIKIMTSQNSELLRLLETEESQTAALEKERNTLRVSLDALKDKYSSLLTTAKTHEELAGRAAREGQLRAEELRLLRSECEQLRVQNADMERKSAVEIESLQEQLRVRKEKQYHLLEKMQAADESKRQAEDQAAALTEKMRALHARTVELETQLQVETKAKRDQEEANRALSIEEENLRRSNADLQDKARLAEEERLRMEAEARDSGEQLREMAEKVFQLLERLKLAELGKSKSVEQLRKCEQELLAIKKKSSRLLKESTKEGKQRVKAELDKKVLLDQIRSLKTHNAQLAHRCREEVKFKLKEHEERKAAEEKVRTLGGRLSFLLNKLQADEEIKIQQREEIKKMEAQIKTLQERSDELLVKLNSTGESNRIVTQAMRLKQEEVEGLQLKYAALLKKVRSNTDNAVAGADGSGEDRAEDDDEGNAGNNGQGPMSAFGEGGDGTDEPSAKEVRASGGKGRFYLDPKPTQGMILVRAKRSAAKKMLERLDINGYLKRSQRSSKFKELVIEKLTHILGLLCIEEDEQRLTVRALEARKDQIDHLTRRVSTMQRRITDEEDAKRKTLLRYVQVVKTQMENGVLQLAESGIGDEEIHALAAVVRGSTNVFELNLRNNEVSDSGARALAALLAGPPACSLRNVDLRNNKLTDAGVRMLAEALERAQATRHVYVHAGGKIEALGTRPVGEVSGLGDAGADAPAGPALSQSLAASVAVHTVCVVDARGQKVAGSDDGEQALTEAAVTPRGDAELGSPIKIPSPRANDPDNVRVTPKKRGPTKRERKRAKEEQKLIKAEQGWRGRAAGFDIPVQPSTTLSPLAPNTQSESNLPPLTPPERSGATSRTRQQQQNSSSQQQQSKQQE</sequence>
<dbReference type="GO" id="GO:0005096">
    <property type="term" value="F:GTPase activator activity"/>
    <property type="evidence" value="ECO:0007669"/>
    <property type="project" value="UniProtKB-KW"/>
</dbReference>
<dbReference type="GO" id="GO:0031267">
    <property type="term" value="F:small GTPase binding"/>
    <property type="evidence" value="ECO:0007669"/>
    <property type="project" value="TreeGrafter"/>
</dbReference>
<evidence type="ECO:0000256" key="5">
    <source>
        <dbReference type="SAM" id="MobiDB-lite"/>
    </source>
</evidence>
<feature type="compositionally biased region" description="Basic and acidic residues" evidence="5">
    <location>
        <begin position="887"/>
        <end position="901"/>
    </location>
</feature>
<dbReference type="EMBL" id="BEYU01000028">
    <property type="protein sequence ID" value="GBG27178.1"/>
    <property type="molecule type" value="Genomic_DNA"/>
</dbReference>
<feature type="compositionally biased region" description="Low complexity" evidence="5">
    <location>
        <begin position="948"/>
        <end position="964"/>
    </location>
</feature>
<dbReference type="InterPro" id="IPR001611">
    <property type="entry name" value="Leu-rich_rpt"/>
</dbReference>
<dbReference type="GO" id="GO:0005634">
    <property type="term" value="C:nucleus"/>
    <property type="evidence" value="ECO:0007669"/>
    <property type="project" value="TreeGrafter"/>
</dbReference>
<feature type="region of interest" description="Disordered" evidence="5">
    <location>
        <begin position="512"/>
        <end position="569"/>
    </location>
</feature>
<evidence type="ECO:0000313" key="7">
    <source>
        <dbReference type="Proteomes" id="UP000241890"/>
    </source>
</evidence>
<name>A0A2R5GBU4_9STRA</name>
<organism evidence="6 7">
    <name type="scientific">Hondaea fermentalgiana</name>
    <dbReference type="NCBI Taxonomy" id="2315210"/>
    <lineage>
        <taxon>Eukaryota</taxon>
        <taxon>Sar</taxon>
        <taxon>Stramenopiles</taxon>
        <taxon>Bigyra</taxon>
        <taxon>Labyrinthulomycetes</taxon>
        <taxon>Thraustochytrida</taxon>
        <taxon>Thraustochytriidae</taxon>
        <taxon>Hondaea</taxon>
    </lineage>
</organism>
<evidence type="ECO:0000313" key="6">
    <source>
        <dbReference type="EMBL" id="GBG27178.1"/>
    </source>
</evidence>
<gene>
    <name evidence="6" type="ORF">FCC1311_034012</name>
</gene>
<dbReference type="InterPro" id="IPR032675">
    <property type="entry name" value="LRR_dom_sf"/>
</dbReference>
<feature type="compositionally biased region" description="Basic residues" evidence="5">
    <location>
        <begin position="874"/>
        <end position="886"/>
    </location>
</feature>
<evidence type="ECO:0000256" key="2">
    <source>
        <dbReference type="ARBA" id="ARBA00022614"/>
    </source>
</evidence>
<dbReference type="OrthoDB" id="120976at2759"/>
<keyword evidence="3" id="KW-0677">Repeat</keyword>
<feature type="coiled-coil region" evidence="4">
    <location>
        <begin position="40"/>
        <end position="81"/>
    </location>
</feature>
<evidence type="ECO:0000256" key="4">
    <source>
        <dbReference type="SAM" id="Coils"/>
    </source>
</evidence>
<accession>A0A2R5GBU4</accession>
<feature type="region of interest" description="Disordered" evidence="5">
    <location>
        <begin position="1"/>
        <end position="30"/>
    </location>
</feature>
<evidence type="ECO:0000256" key="3">
    <source>
        <dbReference type="ARBA" id="ARBA00022737"/>
    </source>
</evidence>
<keyword evidence="4" id="KW-0175">Coiled coil</keyword>
<dbReference type="GO" id="GO:0006913">
    <property type="term" value="P:nucleocytoplasmic transport"/>
    <property type="evidence" value="ECO:0007669"/>
    <property type="project" value="TreeGrafter"/>
</dbReference>
<dbReference type="InterPro" id="IPR027038">
    <property type="entry name" value="RanGap"/>
</dbReference>
<keyword evidence="7" id="KW-1185">Reference proteome</keyword>
<feature type="coiled-coil region" evidence="4">
    <location>
        <begin position="402"/>
        <end position="505"/>
    </location>
</feature>
<dbReference type="GO" id="GO:0048471">
    <property type="term" value="C:perinuclear region of cytoplasm"/>
    <property type="evidence" value="ECO:0007669"/>
    <property type="project" value="TreeGrafter"/>
</dbReference>
<evidence type="ECO:0000256" key="1">
    <source>
        <dbReference type="ARBA" id="ARBA00022468"/>
    </source>
</evidence>